<dbReference type="SUPFAM" id="SSF103473">
    <property type="entry name" value="MFS general substrate transporter"/>
    <property type="match status" value="1"/>
</dbReference>
<dbReference type="eggNOG" id="COG2814">
    <property type="taxonomic scope" value="Bacteria"/>
</dbReference>
<evidence type="ECO:0000256" key="4">
    <source>
        <dbReference type="ARBA" id="ARBA00022989"/>
    </source>
</evidence>
<feature type="transmembrane region" description="Helical" evidence="7">
    <location>
        <begin position="12"/>
        <end position="40"/>
    </location>
</feature>
<keyword evidence="9" id="KW-1185">Reference proteome</keyword>
<feature type="transmembrane region" description="Helical" evidence="7">
    <location>
        <begin position="293"/>
        <end position="313"/>
    </location>
</feature>
<keyword evidence="2" id="KW-1003">Cell membrane</keyword>
<dbReference type="Pfam" id="PF07690">
    <property type="entry name" value="MFS_1"/>
    <property type="match status" value="1"/>
</dbReference>
<feature type="transmembrane region" description="Helical" evidence="7">
    <location>
        <begin position="46"/>
        <end position="65"/>
    </location>
</feature>
<accession>A0A1Z1WHP1</accession>
<evidence type="ECO:0000256" key="6">
    <source>
        <dbReference type="SAM" id="MobiDB-lite"/>
    </source>
</evidence>
<sequence length="448" mass="45654">MRERVPLGRGFRWLWAAYAISSFGTRFAFDAFALIAVLVLHAGTGQVALLSAAGLAVGAAVAVPLGPWVEHRRKRPVLITADLTRCAALLTVPAAYALDHLTFAHLLVVAVTVSAADIAFGAAAGACLKGLVPPEGLLTANGRLESTSWTATALGPPLGGAAVGMFGPVVTVAADAVSYLLSAAGIRAIGGGEGRAAAMAEPAARKGPSAMAEPAAEKGPAAGKAPAAEKGPSATTSGPPRVRARDLADGWRFILADPALRPLFLNTVLVSGLIMATAPPLAVLMLGPLGFAPWQYGLAFALPCLGGLVGARLSPALVRRHGERAVLRTAGTLRVCWPLGLAFVHPGPTGLALVMTIEFGLITCMGVFNPVHATYRLTRTPPDRITRTLSAWSITSKATVATLTGLWGLLATVAGPRTAIAAAGLLLLATPPLLRGATARPGASAPPT</sequence>
<dbReference type="Gene3D" id="1.20.1250.20">
    <property type="entry name" value="MFS general substrate transporter like domains"/>
    <property type="match status" value="1"/>
</dbReference>
<reference evidence="8 9" key="1">
    <citation type="submission" date="2017-05" db="EMBL/GenBank/DDBJ databases">
        <title>Streptomyces alboflavus Genome sequencing and assembly.</title>
        <authorList>
            <person name="Wang Y."/>
            <person name="Du B."/>
            <person name="Ding Y."/>
            <person name="Liu H."/>
            <person name="Hou Q."/>
            <person name="Liu K."/>
            <person name="Wang C."/>
            <person name="Yao L."/>
        </authorList>
    </citation>
    <scope>NUCLEOTIDE SEQUENCE [LARGE SCALE GENOMIC DNA]</scope>
    <source>
        <strain evidence="8 9">MDJK44</strain>
    </source>
</reference>
<evidence type="ECO:0000256" key="7">
    <source>
        <dbReference type="SAM" id="Phobius"/>
    </source>
</evidence>
<dbReference type="InterPro" id="IPR036259">
    <property type="entry name" value="MFS_trans_sf"/>
</dbReference>
<feature type="transmembrane region" description="Helical" evidence="7">
    <location>
        <begin position="263"/>
        <end position="287"/>
    </location>
</feature>
<dbReference type="RefSeq" id="WP_237307445.1">
    <property type="nucleotide sequence ID" value="NZ_CP021748.1"/>
</dbReference>
<keyword evidence="5 7" id="KW-0472">Membrane</keyword>
<feature type="transmembrane region" description="Helical" evidence="7">
    <location>
        <begin position="416"/>
        <end position="434"/>
    </location>
</feature>
<comment type="subcellular location">
    <subcellularLocation>
        <location evidence="1">Cell membrane</location>
        <topology evidence="1">Multi-pass membrane protein</topology>
    </subcellularLocation>
</comment>
<dbReference type="AlphaFoldDB" id="A0A1Z1WHP1"/>
<dbReference type="GO" id="GO:0022857">
    <property type="term" value="F:transmembrane transporter activity"/>
    <property type="evidence" value="ECO:0007669"/>
    <property type="project" value="InterPro"/>
</dbReference>
<dbReference type="EMBL" id="CP021748">
    <property type="protein sequence ID" value="ARX85910.1"/>
    <property type="molecule type" value="Genomic_DNA"/>
</dbReference>
<evidence type="ECO:0000313" key="9">
    <source>
        <dbReference type="Proteomes" id="UP000195880"/>
    </source>
</evidence>
<evidence type="ECO:0000256" key="5">
    <source>
        <dbReference type="ARBA" id="ARBA00023136"/>
    </source>
</evidence>
<evidence type="ECO:0000256" key="3">
    <source>
        <dbReference type="ARBA" id="ARBA00022692"/>
    </source>
</evidence>
<feature type="compositionally biased region" description="Low complexity" evidence="6">
    <location>
        <begin position="207"/>
        <end position="231"/>
    </location>
</feature>
<dbReference type="CDD" id="cd06173">
    <property type="entry name" value="MFS_MefA_like"/>
    <property type="match status" value="1"/>
</dbReference>
<dbReference type="GO" id="GO:0005886">
    <property type="term" value="C:plasma membrane"/>
    <property type="evidence" value="ECO:0007669"/>
    <property type="project" value="UniProtKB-SubCell"/>
</dbReference>
<name>A0A1Z1WHP1_9ACTN</name>
<evidence type="ECO:0000256" key="2">
    <source>
        <dbReference type="ARBA" id="ARBA00022475"/>
    </source>
</evidence>
<gene>
    <name evidence="8" type="ORF">SMD44_05379</name>
</gene>
<evidence type="ECO:0000256" key="1">
    <source>
        <dbReference type="ARBA" id="ARBA00004651"/>
    </source>
</evidence>
<dbReference type="STRING" id="67267.GCA_000716675_04203"/>
<dbReference type="PANTHER" id="PTHR23513">
    <property type="entry name" value="INTEGRAL MEMBRANE EFFLUX PROTEIN-RELATED"/>
    <property type="match status" value="1"/>
</dbReference>
<organism evidence="8 9">
    <name type="scientific">Streptomyces alboflavus</name>
    <dbReference type="NCBI Taxonomy" id="67267"/>
    <lineage>
        <taxon>Bacteria</taxon>
        <taxon>Bacillati</taxon>
        <taxon>Actinomycetota</taxon>
        <taxon>Actinomycetes</taxon>
        <taxon>Kitasatosporales</taxon>
        <taxon>Streptomycetaceae</taxon>
        <taxon>Streptomyces</taxon>
    </lineage>
</organism>
<proteinExistence type="predicted"/>
<feature type="transmembrane region" description="Helical" evidence="7">
    <location>
        <begin position="104"/>
        <end position="128"/>
    </location>
</feature>
<dbReference type="KEGG" id="salf:SMD44_05379"/>
<dbReference type="Proteomes" id="UP000195880">
    <property type="component" value="Chromosome"/>
</dbReference>
<evidence type="ECO:0000313" key="8">
    <source>
        <dbReference type="EMBL" id="ARX85910.1"/>
    </source>
</evidence>
<dbReference type="InterPro" id="IPR011701">
    <property type="entry name" value="MFS"/>
</dbReference>
<keyword evidence="3 7" id="KW-0812">Transmembrane</keyword>
<protein>
    <submittedName>
        <fullName evidence="8">Transmembrane efflux protein</fullName>
    </submittedName>
</protein>
<feature type="region of interest" description="Disordered" evidence="6">
    <location>
        <begin position="207"/>
        <end position="242"/>
    </location>
</feature>
<dbReference type="PANTHER" id="PTHR23513:SF6">
    <property type="entry name" value="MAJOR FACILITATOR SUPERFAMILY ASSOCIATED DOMAIN-CONTAINING PROTEIN"/>
    <property type="match status" value="1"/>
</dbReference>
<keyword evidence="4 7" id="KW-1133">Transmembrane helix</keyword>